<protein>
    <submittedName>
        <fullName evidence="2">Uncharacterized protein</fullName>
    </submittedName>
</protein>
<evidence type="ECO:0000313" key="3">
    <source>
        <dbReference type="Proteomes" id="UP000295293"/>
    </source>
</evidence>
<accession>A0A4R6YPY1</accession>
<feature type="region of interest" description="Disordered" evidence="1">
    <location>
        <begin position="23"/>
        <end position="44"/>
    </location>
</feature>
<evidence type="ECO:0000313" key="2">
    <source>
        <dbReference type="EMBL" id="TDR39783.1"/>
    </source>
</evidence>
<gene>
    <name evidence="2" type="ORF">DFR29_115174</name>
</gene>
<dbReference type="EMBL" id="SNZH01000015">
    <property type="protein sequence ID" value="TDR39783.1"/>
    <property type="molecule type" value="Genomic_DNA"/>
</dbReference>
<organism evidence="2 3">
    <name type="scientific">Tahibacter aquaticus</name>
    <dbReference type="NCBI Taxonomy" id="520092"/>
    <lineage>
        <taxon>Bacteria</taxon>
        <taxon>Pseudomonadati</taxon>
        <taxon>Pseudomonadota</taxon>
        <taxon>Gammaproteobacteria</taxon>
        <taxon>Lysobacterales</taxon>
        <taxon>Rhodanobacteraceae</taxon>
        <taxon>Tahibacter</taxon>
    </lineage>
</organism>
<feature type="compositionally biased region" description="Low complexity" evidence="1">
    <location>
        <begin position="25"/>
        <end position="34"/>
    </location>
</feature>
<reference evidence="2 3" key="1">
    <citation type="submission" date="2019-03" db="EMBL/GenBank/DDBJ databases">
        <title>Genomic Encyclopedia of Type Strains, Phase IV (KMG-IV): sequencing the most valuable type-strain genomes for metagenomic binning, comparative biology and taxonomic classification.</title>
        <authorList>
            <person name="Goeker M."/>
        </authorList>
    </citation>
    <scope>NUCLEOTIDE SEQUENCE [LARGE SCALE GENOMIC DNA]</scope>
    <source>
        <strain evidence="2 3">DSM 21667</strain>
    </source>
</reference>
<proteinExistence type="predicted"/>
<dbReference type="AlphaFoldDB" id="A0A4R6YPY1"/>
<evidence type="ECO:0000256" key="1">
    <source>
        <dbReference type="SAM" id="MobiDB-lite"/>
    </source>
</evidence>
<comment type="caution">
    <text evidence="2">The sequence shown here is derived from an EMBL/GenBank/DDBJ whole genome shotgun (WGS) entry which is preliminary data.</text>
</comment>
<name>A0A4R6YPY1_9GAMM</name>
<dbReference type="Proteomes" id="UP000295293">
    <property type="component" value="Unassembled WGS sequence"/>
</dbReference>
<sequence>MGLTSVVTAAEMKPTQMLATCADRNSSNNAASNGNKGGAVRSGD</sequence>
<keyword evidence="3" id="KW-1185">Reference proteome</keyword>